<dbReference type="SUPFAM" id="SSF53850">
    <property type="entry name" value="Periplasmic binding protein-like II"/>
    <property type="match status" value="1"/>
</dbReference>
<evidence type="ECO:0000313" key="3">
    <source>
        <dbReference type="Proteomes" id="UP000061489"/>
    </source>
</evidence>
<evidence type="ECO:0000256" key="1">
    <source>
        <dbReference type="SAM" id="SignalP"/>
    </source>
</evidence>
<dbReference type="STRING" id="1420916.AU14_09160"/>
<feature type="signal peptide" evidence="1">
    <location>
        <begin position="1"/>
        <end position="25"/>
    </location>
</feature>
<sequence>MNPSKTLLAVLCGFFLLAFSSFSLAGVLRILAPDLPGTSEPGGKGRDAETVKRVLQRCGYEAKFLIQPFGRHIFTYRDSNKADAVMTVPLGAKLPGYSTAAYIWYQNGAIYDANRIPPITTVDDLRGRKVVTFKNGIELLELEDFEASLGSVLELSNQRIHSHLLMLGRVDAILADGLIVAEINRRILTSTTAMLELDQLPDLKFAPIFTPTPYKLVFRDPSLAEAFDRCFDQAYADGLIMAIDEKYIGRFQRALGYRYLGF</sequence>
<dbReference type="RefSeq" id="WP_094191190.1">
    <property type="nucleotide sequence ID" value="NZ_CP007151.1"/>
</dbReference>
<dbReference type="HOGENOM" id="CLU_070548_1_0_6"/>
<dbReference type="Proteomes" id="UP000061489">
    <property type="component" value="Chromosome"/>
</dbReference>
<organism evidence="2 3">
    <name type="scientific">Marinobacter similis</name>
    <dbReference type="NCBI Taxonomy" id="1420916"/>
    <lineage>
        <taxon>Bacteria</taxon>
        <taxon>Pseudomonadati</taxon>
        <taxon>Pseudomonadota</taxon>
        <taxon>Gammaproteobacteria</taxon>
        <taxon>Pseudomonadales</taxon>
        <taxon>Marinobacteraceae</taxon>
        <taxon>Marinobacter</taxon>
    </lineage>
</organism>
<dbReference type="EMBL" id="CP007151">
    <property type="protein sequence ID" value="AHI28727.1"/>
    <property type="molecule type" value="Genomic_DNA"/>
</dbReference>
<name>W5YHM7_9GAMM</name>
<dbReference type="OrthoDB" id="6371790at2"/>
<keyword evidence="3" id="KW-1185">Reference proteome</keyword>
<evidence type="ECO:0000313" key="2">
    <source>
        <dbReference type="EMBL" id="AHI28727.1"/>
    </source>
</evidence>
<dbReference type="KEGG" id="msx:AU14_09160"/>
<keyword evidence="1" id="KW-0732">Signal</keyword>
<accession>W5YHM7</accession>
<protein>
    <submittedName>
        <fullName evidence="2">ABC transporter substrate-binding protein</fullName>
    </submittedName>
</protein>
<dbReference type="AlphaFoldDB" id="W5YHM7"/>
<reference evidence="2 3" key="1">
    <citation type="journal article" date="2014" name="Genome Announc.">
        <title>Draft Genome Sequences of Marinobacter similis A3d10T and Marinobacter salarius R9SW1T.</title>
        <authorList>
            <person name="Ivanova E.P."/>
            <person name="Ng H.J."/>
            <person name="Webb H.K."/>
            <person name="Feng G."/>
            <person name="Oshima K."/>
            <person name="Hattori M."/>
            <person name="Ohkuma M."/>
            <person name="Sergeev A.F."/>
            <person name="Mikhailov V.V."/>
            <person name="Crawford R.J."/>
            <person name="Sawabe T."/>
        </authorList>
    </citation>
    <scope>NUCLEOTIDE SEQUENCE [LARGE SCALE GENOMIC DNA]</scope>
    <source>
        <strain evidence="2 3">A3d10</strain>
    </source>
</reference>
<proteinExistence type="predicted"/>
<gene>
    <name evidence="2" type="ORF">AU14_09160</name>
</gene>
<dbReference type="Gene3D" id="3.40.190.10">
    <property type="entry name" value="Periplasmic binding protein-like II"/>
    <property type="match status" value="2"/>
</dbReference>
<feature type="chain" id="PRO_5004876593" evidence="1">
    <location>
        <begin position="26"/>
        <end position="262"/>
    </location>
</feature>